<feature type="compositionally biased region" description="Low complexity" evidence="1">
    <location>
        <begin position="210"/>
        <end position="222"/>
    </location>
</feature>
<proteinExistence type="predicted"/>
<reference evidence="2" key="1">
    <citation type="submission" date="2025-08" db="UniProtKB">
        <authorList>
            <consortium name="RefSeq"/>
        </authorList>
    </citation>
    <scope>IDENTIFICATION</scope>
</reference>
<feature type="region of interest" description="Disordered" evidence="1">
    <location>
        <begin position="100"/>
        <end position="123"/>
    </location>
</feature>
<dbReference type="RefSeq" id="XP_016445230.1">
    <property type="nucleotide sequence ID" value="XM_016589744.1"/>
</dbReference>
<feature type="compositionally biased region" description="Acidic residues" evidence="1">
    <location>
        <begin position="251"/>
        <end position="267"/>
    </location>
</feature>
<sequence length="275" mass="29504">MAGYPINVGAVISSNISMIAWQDNSAYPYPNTIIDYLTDAKVETRDFDTKVKEKKPFDWYSMMDTSNPKKKVQPSITTCQSDEPTVVASEAADLPSTYVEPSTSSIAMPPPSSSAPTTTSRVSLKPVPMPTVPLSTLRVSQILASLNNWMQTTTSKMSNLSSTVVVQSTSQAPQVPSDIDETLKKILENQNAIMDTLQKISGQAPEGVRPSPSAPSASVAPAGQSDEPNFAADTVEAVREMFANPATPKFDDDEIQLADPEGDDIAGDTEISKDP</sequence>
<name>A0A1S3XZ98_TOBAC</name>
<dbReference type="AlphaFoldDB" id="A0A1S3XZ98"/>
<accession>A0A1S3XZ98</accession>
<organism evidence="2">
    <name type="scientific">Nicotiana tabacum</name>
    <name type="common">Common tobacco</name>
    <dbReference type="NCBI Taxonomy" id="4097"/>
    <lineage>
        <taxon>Eukaryota</taxon>
        <taxon>Viridiplantae</taxon>
        <taxon>Streptophyta</taxon>
        <taxon>Embryophyta</taxon>
        <taxon>Tracheophyta</taxon>
        <taxon>Spermatophyta</taxon>
        <taxon>Magnoliopsida</taxon>
        <taxon>eudicotyledons</taxon>
        <taxon>Gunneridae</taxon>
        <taxon>Pentapetalae</taxon>
        <taxon>asterids</taxon>
        <taxon>lamiids</taxon>
        <taxon>Solanales</taxon>
        <taxon>Solanaceae</taxon>
        <taxon>Nicotianoideae</taxon>
        <taxon>Nicotianeae</taxon>
        <taxon>Nicotiana</taxon>
    </lineage>
</organism>
<gene>
    <name evidence="2" type="primary">LOC107770435</name>
</gene>
<evidence type="ECO:0000256" key="1">
    <source>
        <dbReference type="SAM" id="MobiDB-lite"/>
    </source>
</evidence>
<evidence type="ECO:0000313" key="2">
    <source>
        <dbReference type="RefSeq" id="XP_016445230.1"/>
    </source>
</evidence>
<dbReference type="KEGG" id="nta:107770435"/>
<feature type="region of interest" description="Disordered" evidence="1">
    <location>
        <begin position="202"/>
        <end position="275"/>
    </location>
</feature>
<dbReference type="OrthoDB" id="1243298at2759"/>
<protein>
    <submittedName>
        <fullName evidence="2">Transcription factor Sp2-like</fullName>
    </submittedName>
</protein>
<dbReference type="PaxDb" id="4097-A0A1S3XZ98"/>